<feature type="non-terminal residue" evidence="2">
    <location>
        <position position="1"/>
    </location>
</feature>
<dbReference type="PANTHER" id="PTHR23171">
    <property type="entry name" value="GDOWN1"/>
    <property type="match status" value="1"/>
</dbReference>
<feature type="coiled-coil region" evidence="1">
    <location>
        <begin position="1"/>
        <end position="28"/>
    </location>
</feature>
<accession>A0ABD0QQU1</accession>
<evidence type="ECO:0000313" key="3">
    <source>
        <dbReference type="Proteomes" id="UP001529510"/>
    </source>
</evidence>
<dbReference type="Proteomes" id="UP001529510">
    <property type="component" value="Unassembled WGS sequence"/>
</dbReference>
<comment type="caution">
    <text evidence="2">The sequence shown here is derived from an EMBL/GenBank/DDBJ whole genome shotgun (WGS) entry which is preliminary data.</text>
</comment>
<keyword evidence="1" id="KW-0175">Coiled coil</keyword>
<feature type="non-terminal residue" evidence="2">
    <location>
        <position position="72"/>
    </location>
</feature>
<evidence type="ECO:0000256" key="1">
    <source>
        <dbReference type="SAM" id="Coils"/>
    </source>
</evidence>
<organism evidence="2 3">
    <name type="scientific">Cirrhinus mrigala</name>
    <name type="common">Mrigala</name>
    <dbReference type="NCBI Taxonomy" id="683832"/>
    <lineage>
        <taxon>Eukaryota</taxon>
        <taxon>Metazoa</taxon>
        <taxon>Chordata</taxon>
        <taxon>Craniata</taxon>
        <taxon>Vertebrata</taxon>
        <taxon>Euteleostomi</taxon>
        <taxon>Actinopterygii</taxon>
        <taxon>Neopterygii</taxon>
        <taxon>Teleostei</taxon>
        <taxon>Ostariophysi</taxon>
        <taxon>Cypriniformes</taxon>
        <taxon>Cyprinidae</taxon>
        <taxon>Labeoninae</taxon>
        <taxon>Labeonini</taxon>
        <taxon>Cirrhinus</taxon>
    </lineage>
</organism>
<reference evidence="2 3" key="1">
    <citation type="submission" date="2024-05" db="EMBL/GenBank/DDBJ databases">
        <title>Genome sequencing and assembly of Indian major carp, Cirrhinus mrigala (Hamilton, 1822).</title>
        <authorList>
            <person name="Mohindra V."/>
            <person name="Chowdhury L.M."/>
            <person name="Lal K."/>
            <person name="Jena J.K."/>
        </authorList>
    </citation>
    <scope>NUCLEOTIDE SEQUENCE [LARGE SCALE GENOMIC DNA]</scope>
    <source>
        <strain evidence="2">CM1030</strain>
        <tissue evidence="2">Blood</tissue>
    </source>
</reference>
<sequence length="72" mass="8429">LDDYMRRLEEAEKNAQIAEAKIAERDQRIMEVERLLNCMAQEKGDLIKKLCECEQRLRGLDQIDHADRAVAK</sequence>
<keyword evidence="3" id="KW-1185">Reference proteome</keyword>
<protein>
    <submittedName>
        <fullName evidence="2">Uncharacterized protein</fullName>
    </submittedName>
</protein>
<dbReference type="SUPFAM" id="SSF57997">
    <property type="entry name" value="Tropomyosin"/>
    <property type="match status" value="1"/>
</dbReference>
<dbReference type="InterPro" id="IPR051375">
    <property type="entry name" value="Tuftelin_GRINL1A/MYZAP/CCD68"/>
</dbReference>
<gene>
    <name evidence="2" type="ORF">M9458_015687</name>
</gene>
<name>A0ABD0QQU1_CIRMR</name>
<evidence type="ECO:0000313" key="2">
    <source>
        <dbReference type="EMBL" id="KAL0188588.1"/>
    </source>
</evidence>
<dbReference type="PANTHER" id="PTHR23171:SF3">
    <property type="entry name" value="COILED-COIL DOMAIN-CONTAINING PROTEIN 68"/>
    <property type="match status" value="1"/>
</dbReference>
<dbReference type="AlphaFoldDB" id="A0ABD0QQU1"/>
<proteinExistence type="predicted"/>
<dbReference type="EMBL" id="JAMKFB020000007">
    <property type="protein sequence ID" value="KAL0188588.1"/>
    <property type="molecule type" value="Genomic_DNA"/>
</dbReference>